<organism evidence="1 2">
    <name type="scientific">Linum trigynum</name>
    <dbReference type="NCBI Taxonomy" id="586398"/>
    <lineage>
        <taxon>Eukaryota</taxon>
        <taxon>Viridiplantae</taxon>
        <taxon>Streptophyta</taxon>
        <taxon>Embryophyta</taxon>
        <taxon>Tracheophyta</taxon>
        <taxon>Spermatophyta</taxon>
        <taxon>Magnoliopsida</taxon>
        <taxon>eudicotyledons</taxon>
        <taxon>Gunneridae</taxon>
        <taxon>Pentapetalae</taxon>
        <taxon>rosids</taxon>
        <taxon>fabids</taxon>
        <taxon>Malpighiales</taxon>
        <taxon>Linaceae</taxon>
        <taxon>Linum</taxon>
    </lineage>
</organism>
<proteinExistence type="predicted"/>
<reference evidence="1 2" key="1">
    <citation type="submission" date="2024-04" db="EMBL/GenBank/DDBJ databases">
        <authorList>
            <person name="Fracassetti M."/>
        </authorList>
    </citation>
    <scope>NUCLEOTIDE SEQUENCE [LARGE SCALE GENOMIC DNA]</scope>
</reference>
<evidence type="ECO:0000313" key="2">
    <source>
        <dbReference type="Proteomes" id="UP001497516"/>
    </source>
</evidence>
<name>A0AAV2EF92_9ROSI</name>
<protein>
    <submittedName>
        <fullName evidence="1">Uncharacterized protein</fullName>
    </submittedName>
</protein>
<evidence type="ECO:0000313" key="1">
    <source>
        <dbReference type="EMBL" id="CAL1384263.1"/>
    </source>
</evidence>
<keyword evidence="2" id="KW-1185">Reference proteome</keyword>
<sequence length="81" mass="9457">MMLEWIPQVGKRWKLKWMQVRARWLLVIILVQLRLILSHQCQDSEEIDNIDEELSMIMKAIGISDVPIPRMSPNVEASANT</sequence>
<dbReference type="EMBL" id="OZ034817">
    <property type="protein sequence ID" value="CAL1384263.1"/>
    <property type="molecule type" value="Genomic_DNA"/>
</dbReference>
<dbReference type="AlphaFoldDB" id="A0AAV2EF92"/>
<gene>
    <name evidence="1" type="ORF">LTRI10_LOCUS25483</name>
</gene>
<accession>A0AAV2EF92</accession>
<dbReference type="Proteomes" id="UP001497516">
    <property type="component" value="Chromosome 4"/>
</dbReference>